<organism evidence="1 2">
    <name type="scientific">Trichinella spiralis</name>
    <name type="common">Trichina worm</name>
    <dbReference type="NCBI Taxonomy" id="6334"/>
    <lineage>
        <taxon>Eukaryota</taxon>
        <taxon>Metazoa</taxon>
        <taxon>Ecdysozoa</taxon>
        <taxon>Nematoda</taxon>
        <taxon>Enoplea</taxon>
        <taxon>Dorylaimia</taxon>
        <taxon>Trichinellida</taxon>
        <taxon>Trichinellidae</taxon>
        <taxon>Trichinella</taxon>
    </lineage>
</organism>
<keyword evidence="2" id="KW-1185">Reference proteome</keyword>
<dbReference type="EMBL" id="JBEUSY010000078">
    <property type="protein sequence ID" value="KAL1245629.1"/>
    <property type="molecule type" value="Genomic_DNA"/>
</dbReference>
<dbReference type="Proteomes" id="UP001558632">
    <property type="component" value="Unassembled WGS sequence"/>
</dbReference>
<accession>A0ABR3KYB9</accession>
<gene>
    <name evidence="1" type="ORF">TSPI_01521</name>
</gene>
<evidence type="ECO:0000313" key="2">
    <source>
        <dbReference type="Proteomes" id="UP001558632"/>
    </source>
</evidence>
<evidence type="ECO:0000313" key="1">
    <source>
        <dbReference type="EMBL" id="KAL1245629.1"/>
    </source>
</evidence>
<proteinExistence type="predicted"/>
<name>A0ABR3KYB9_TRISP</name>
<reference evidence="1 2" key="1">
    <citation type="submission" date="2024-07" db="EMBL/GenBank/DDBJ databases">
        <title>Enhanced genomic and transcriptomic resources for Trichinella pseudospiralis and T. spiralis underpin the discovery of pronounced molecular differences between stages and species.</title>
        <authorList>
            <person name="Pasi K.K."/>
            <person name="La Rosa G."/>
            <person name="Gomez-Morales M.A."/>
            <person name="Tosini F."/>
            <person name="Sumanam S."/>
            <person name="Young N.D."/>
            <person name="Chang B.C."/>
            <person name="Robin G.B."/>
        </authorList>
    </citation>
    <scope>NUCLEOTIDE SEQUENCE [LARGE SCALE GENOMIC DNA]</scope>
    <source>
        <strain evidence="1">ISS534</strain>
    </source>
</reference>
<protein>
    <submittedName>
        <fullName evidence="1">F-box protein</fullName>
    </submittedName>
</protein>
<sequence>MLSLGLFSTRRAKGDLSFCGGVVLLAPQRNRCQKDSLSLIRFLKSTVAYQTLKPFPKRKELLRCHLHHVMSVKQQTFRLYKLRIEAMRQKNMEKCNLLQCHHVLASVSIPNTETILISFGCNENSQFGLINSRICQFSILPGKVADRILCMTTSNGDIFFASTLSASLFAFRLNKNFQSWQTLWEITIQDVILDMVARAVQFTRHCRMDHWRSFKIPEIRLIAQIF</sequence>
<comment type="caution">
    <text evidence="1">The sequence shown here is derived from an EMBL/GenBank/DDBJ whole genome shotgun (WGS) entry which is preliminary data.</text>
</comment>